<dbReference type="InterPro" id="IPR001680">
    <property type="entry name" value="WD40_rpt"/>
</dbReference>
<reference evidence="3 4" key="1">
    <citation type="submission" date="2020-04" db="EMBL/GenBank/DDBJ databases">
        <title>Perkinsus olseni comparative genomics.</title>
        <authorList>
            <person name="Bogema D.R."/>
        </authorList>
    </citation>
    <scope>NUCLEOTIDE SEQUENCE [LARGE SCALE GENOMIC DNA]</scope>
    <source>
        <strain evidence="3">ATCC PRA-179</strain>
    </source>
</reference>
<evidence type="ECO:0000313" key="4">
    <source>
        <dbReference type="Proteomes" id="UP000570595"/>
    </source>
</evidence>
<dbReference type="GO" id="GO:0016301">
    <property type="term" value="F:kinase activity"/>
    <property type="evidence" value="ECO:0007669"/>
    <property type="project" value="UniProtKB-KW"/>
</dbReference>
<dbReference type="PANTHER" id="PTHR44675">
    <property type="entry name" value="PAK1 INTERACTING PROTEIN 1"/>
    <property type="match status" value="1"/>
</dbReference>
<dbReference type="Pfam" id="PF00400">
    <property type="entry name" value="WD40"/>
    <property type="match status" value="2"/>
</dbReference>
<dbReference type="InterPro" id="IPR015943">
    <property type="entry name" value="WD40/YVTN_repeat-like_dom_sf"/>
</dbReference>
<protein>
    <submittedName>
        <fullName evidence="3">p21-activated protein kinase-interacting protein 1-like protein</fullName>
    </submittedName>
</protein>
<keyword evidence="3" id="KW-0808">Transferase</keyword>
<evidence type="ECO:0000256" key="1">
    <source>
        <dbReference type="PROSITE-ProRule" id="PRU00221"/>
    </source>
</evidence>
<proteinExistence type="predicted"/>
<dbReference type="SMART" id="SM00320">
    <property type="entry name" value="WD40"/>
    <property type="match status" value="4"/>
</dbReference>
<dbReference type="EMBL" id="JABAHT010000041">
    <property type="protein sequence ID" value="KAF4668171.1"/>
    <property type="molecule type" value="Genomic_DNA"/>
</dbReference>
<gene>
    <name evidence="3" type="primary">PAK1IP1</name>
    <name evidence="3" type="ORF">FOZ61_006973</name>
</gene>
<name>A0A7J6MAZ3_PEROL</name>
<feature type="repeat" description="WD" evidence="1">
    <location>
        <begin position="91"/>
        <end position="132"/>
    </location>
</feature>
<keyword evidence="3" id="KW-0418">Kinase</keyword>
<organism evidence="3 4">
    <name type="scientific">Perkinsus olseni</name>
    <name type="common">Perkinsus atlanticus</name>
    <dbReference type="NCBI Taxonomy" id="32597"/>
    <lineage>
        <taxon>Eukaryota</taxon>
        <taxon>Sar</taxon>
        <taxon>Alveolata</taxon>
        <taxon>Perkinsozoa</taxon>
        <taxon>Perkinsea</taxon>
        <taxon>Perkinsida</taxon>
        <taxon>Perkinsidae</taxon>
        <taxon>Perkinsus</taxon>
    </lineage>
</organism>
<feature type="region of interest" description="Disordered" evidence="2">
    <location>
        <begin position="342"/>
        <end position="389"/>
    </location>
</feature>
<comment type="caution">
    <text evidence="3">The sequence shown here is derived from an EMBL/GenBank/DDBJ whole genome shotgun (WGS) entry which is preliminary data.</text>
</comment>
<dbReference type="SUPFAM" id="SSF50978">
    <property type="entry name" value="WD40 repeat-like"/>
    <property type="match status" value="1"/>
</dbReference>
<dbReference type="InterPro" id="IPR051959">
    <property type="entry name" value="PAK1-Kinase_Regulator"/>
</dbReference>
<feature type="compositionally biased region" description="Basic residues" evidence="2">
    <location>
        <begin position="351"/>
        <end position="361"/>
    </location>
</feature>
<dbReference type="PANTHER" id="PTHR44675:SF1">
    <property type="entry name" value="P21-ACTIVATED PROTEIN KINASE-INTERACTING PROTEIN 1"/>
    <property type="match status" value="1"/>
</dbReference>
<dbReference type="Gene3D" id="2.130.10.10">
    <property type="entry name" value="YVTN repeat-like/Quinoprotein amine dehydrogenase"/>
    <property type="match status" value="1"/>
</dbReference>
<accession>A0A7J6MAZ3</accession>
<evidence type="ECO:0000256" key="2">
    <source>
        <dbReference type="SAM" id="MobiDB-lite"/>
    </source>
</evidence>
<dbReference type="AlphaFoldDB" id="A0A7J6MAZ3"/>
<dbReference type="OrthoDB" id="308449at2759"/>
<evidence type="ECO:0000313" key="3">
    <source>
        <dbReference type="EMBL" id="KAF4668171.1"/>
    </source>
</evidence>
<dbReference type="InterPro" id="IPR036322">
    <property type="entry name" value="WD40_repeat_dom_sf"/>
</dbReference>
<keyword evidence="1" id="KW-0853">WD repeat</keyword>
<dbReference type="Proteomes" id="UP000570595">
    <property type="component" value="Unassembled WGS sequence"/>
</dbReference>
<dbReference type="PROSITE" id="PS50082">
    <property type="entry name" value="WD_REPEATS_2"/>
    <property type="match status" value="1"/>
</dbReference>
<sequence length="466" mass="49113">MTEGPQQQQQEAAVALVSAGTYDGALLGVEVCKMELDGEEGYELKQVFGFASHLGAVKVCCAGKGGLLATGGTDEAIRLYDTLKRQAKGSLDVHENSVTALAATPSGHCILSGAGDGKISLTRLSDCRVLKSFRAHSKGGVETIAVHPSGRLALSAGAGELRMWDLTRGTCAAVTKFTEPIRDVKWVTLGDGKEGYAIMMNRKIQVLSVSDQPGGERSLPKPYESDALLSSMCFVDGCLVVGKADGSLAVLRIAANGDLMVESEVAPSADDDETNFAHGSRVKAVMVALDEEDLTLIVTVCSDGRFVLWQLAAGELAGVASVDSGCRITSACTGLLVETSPAKAQDDATAGHKRKRRKHHEKQAEQEQEQQQPEAGLEGKKEKTKKRVNGSCLSPYPTLSRVRFHNTQAFVTPLNGPMSKEDAEAEKACTKVTWVGLASNVGLSAFKLGAGISSCGIVHAHAGVDT</sequence>